<dbReference type="Pfam" id="PF00561">
    <property type="entry name" value="Abhydrolase_1"/>
    <property type="match status" value="1"/>
</dbReference>
<feature type="domain" description="Serine aminopeptidase S33" evidence="3">
    <location>
        <begin position="199"/>
        <end position="251"/>
    </location>
</feature>
<reference evidence="4 5" key="1">
    <citation type="journal article" date="2023" name="Int. J. Syst. Evol. Microbiol.">
        <title>Methylocystis iwaonis sp. nov., a type II methane-oxidizing bacterium from surface soil of a rice paddy field in Japan, and emended description of the genus Methylocystis (ex Whittenbury et al. 1970) Bowman et al. 1993.</title>
        <authorList>
            <person name="Kaise H."/>
            <person name="Sawadogo J.B."/>
            <person name="Alam M.S."/>
            <person name="Ueno C."/>
            <person name="Dianou D."/>
            <person name="Shinjo R."/>
            <person name="Asakawa S."/>
        </authorList>
    </citation>
    <scope>NUCLEOTIDE SEQUENCE [LARGE SCALE GENOMIC DNA]</scope>
    <source>
        <strain evidence="4 5">SS37A-Re</strain>
    </source>
</reference>
<proteinExistence type="predicted"/>
<sequence length="278" mass="30153">MRRARIALVGIPVIYFAVFAGLALQQRAMIYPRHARLVTPVQAGLSDVETLRLRTEDGETLEAWHRAPKDARFPLILYFQGNAGPLADRKKRFDKLTRHGYGLLATSWRGYGGSTGAPSEEGLMRDAEAAYAEALRRGFKPERIVVMGESLGTGVATMLAARHGAAALVLDSPYDSVLAVAQSRFPIFPVSLVLQDTFRADEAIGKVRAPVLMLVGEEDRITPAANARRLFERAGEPKQLIALPGVSHLALSSPGALEKTMEWIDAAATASPARDPAQ</sequence>
<feature type="transmembrane region" description="Helical" evidence="1">
    <location>
        <begin position="6"/>
        <end position="24"/>
    </location>
</feature>
<keyword evidence="4" id="KW-0378">Hydrolase</keyword>
<keyword evidence="5" id="KW-1185">Reference proteome</keyword>
<protein>
    <submittedName>
        <fullName evidence="4">Alpha/beta hydrolase</fullName>
    </submittedName>
</protein>
<organism evidence="4 5">
    <name type="scientific">Methylocystis iwaonis</name>
    <dbReference type="NCBI Taxonomy" id="2885079"/>
    <lineage>
        <taxon>Bacteria</taxon>
        <taxon>Pseudomonadati</taxon>
        <taxon>Pseudomonadota</taxon>
        <taxon>Alphaproteobacteria</taxon>
        <taxon>Hyphomicrobiales</taxon>
        <taxon>Methylocystaceae</taxon>
        <taxon>Methylocystis</taxon>
    </lineage>
</organism>
<dbReference type="PANTHER" id="PTHR12277:SF81">
    <property type="entry name" value="PROTEIN ABHD13"/>
    <property type="match status" value="1"/>
</dbReference>
<dbReference type="GO" id="GO:0016787">
    <property type="term" value="F:hydrolase activity"/>
    <property type="evidence" value="ECO:0007669"/>
    <property type="project" value="UniProtKB-KW"/>
</dbReference>
<dbReference type="PANTHER" id="PTHR12277">
    <property type="entry name" value="ALPHA/BETA HYDROLASE DOMAIN-CONTAINING PROTEIN"/>
    <property type="match status" value="1"/>
</dbReference>
<evidence type="ECO:0000313" key="4">
    <source>
        <dbReference type="EMBL" id="BDV32846.1"/>
    </source>
</evidence>
<dbReference type="Gene3D" id="3.40.50.1820">
    <property type="entry name" value="alpha/beta hydrolase"/>
    <property type="match status" value="1"/>
</dbReference>
<keyword evidence="1" id="KW-1133">Transmembrane helix</keyword>
<keyword evidence="1" id="KW-0472">Membrane</keyword>
<dbReference type="SUPFAM" id="SSF53474">
    <property type="entry name" value="alpha/beta-Hydrolases"/>
    <property type="match status" value="1"/>
</dbReference>
<dbReference type="RefSeq" id="WP_281930078.1">
    <property type="nucleotide sequence ID" value="NZ_AP027142.1"/>
</dbReference>
<feature type="domain" description="AB hydrolase-1" evidence="2">
    <location>
        <begin position="74"/>
        <end position="174"/>
    </location>
</feature>
<gene>
    <name evidence="4" type="ORF">SS37A_03750</name>
</gene>
<evidence type="ECO:0000259" key="3">
    <source>
        <dbReference type="Pfam" id="PF12146"/>
    </source>
</evidence>
<dbReference type="EMBL" id="AP027142">
    <property type="protein sequence ID" value="BDV32846.1"/>
    <property type="molecule type" value="Genomic_DNA"/>
</dbReference>
<evidence type="ECO:0000256" key="1">
    <source>
        <dbReference type="SAM" id="Phobius"/>
    </source>
</evidence>
<dbReference type="InterPro" id="IPR000073">
    <property type="entry name" value="AB_hydrolase_1"/>
</dbReference>
<evidence type="ECO:0000313" key="5">
    <source>
        <dbReference type="Proteomes" id="UP001317629"/>
    </source>
</evidence>
<dbReference type="Pfam" id="PF12146">
    <property type="entry name" value="Hydrolase_4"/>
    <property type="match status" value="1"/>
</dbReference>
<dbReference type="InterPro" id="IPR022742">
    <property type="entry name" value="Hydrolase_4"/>
</dbReference>
<dbReference type="InterPro" id="IPR029058">
    <property type="entry name" value="AB_hydrolase_fold"/>
</dbReference>
<evidence type="ECO:0000259" key="2">
    <source>
        <dbReference type="Pfam" id="PF00561"/>
    </source>
</evidence>
<dbReference type="Proteomes" id="UP001317629">
    <property type="component" value="Chromosome"/>
</dbReference>
<accession>A0ABN6VAN1</accession>
<keyword evidence="1" id="KW-0812">Transmembrane</keyword>
<name>A0ABN6VAN1_9HYPH</name>